<dbReference type="RefSeq" id="WP_119671519.1">
    <property type="nucleotide sequence ID" value="NZ_QXED01000015.1"/>
</dbReference>
<dbReference type="InterPro" id="IPR002347">
    <property type="entry name" value="SDR_fam"/>
</dbReference>
<dbReference type="PRINTS" id="PR00081">
    <property type="entry name" value="GDHRDH"/>
</dbReference>
<accession>A0A418LX82</accession>
<proteinExistence type="inferred from homology"/>
<dbReference type="InterPro" id="IPR020904">
    <property type="entry name" value="Sc_DH/Rdtase_CS"/>
</dbReference>
<organism evidence="4 5">
    <name type="scientific">Fibrisoma montanum</name>
    <dbReference type="NCBI Taxonomy" id="2305895"/>
    <lineage>
        <taxon>Bacteria</taxon>
        <taxon>Pseudomonadati</taxon>
        <taxon>Bacteroidota</taxon>
        <taxon>Cytophagia</taxon>
        <taxon>Cytophagales</taxon>
        <taxon>Spirosomataceae</taxon>
        <taxon>Fibrisoma</taxon>
    </lineage>
</organism>
<dbReference type="PROSITE" id="PS00061">
    <property type="entry name" value="ADH_SHORT"/>
    <property type="match status" value="1"/>
</dbReference>
<dbReference type="PANTHER" id="PTHR42901">
    <property type="entry name" value="ALCOHOL DEHYDROGENASE"/>
    <property type="match status" value="1"/>
</dbReference>
<comment type="similarity">
    <text evidence="1 3">Belongs to the short-chain dehydrogenases/reductases (SDR) family.</text>
</comment>
<name>A0A418LX82_9BACT</name>
<evidence type="ECO:0000313" key="4">
    <source>
        <dbReference type="EMBL" id="RIV17787.1"/>
    </source>
</evidence>
<dbReference type="GO" id="GO:0016616">
    <property type="term" value="F:oxidoreductase activity, acting on the CH-OH group of donors, NAD or NADP as acceptor"/>
    <property type="evidence" value="ECO:0007669"/>
    <property type="project" value="UniProtKB-ARBA"/>
</dbReference>
<protein>
    <submittedName>
        <fullName evidence="4">SDR family NAD(P)-dependent oxidoreductase</fullName>
    </submittedName>
</protein>
<dbReference type="EMBL" id="QXED01000015">
    <property type="protein sequence ID" value="RIV17787.1"/>
    <property type="molecule type" value="Genomic_DNA"/>
</dbReference>
<comment type="caution">
    <text evidence="4">The sequence shown here is derived from an EMBL/GenBank/DDBJ whole genome shotgun (WGS) entry which is preliminary data.</text>
</comment>
<sequence length="260" mass="27646">MTRIALITGASSGIGLATAEAFADLGYSLILCGRRQERLDELAENLRQRTSQDTADGEAPSFTTLNFDVRDRNAVESAIGSLPDEWKAIDILVNNAGNAHGMSPIQDGDPADWDLMIDGNVQGLLYVSKAVIPGMVERKRGHIVNLSSIAGKQTYANGAVYCASKAAVEALSEGMRLDLTQHGIKVTNIAPGAVETEFSMVRFKGDADRAAKVYEGFTPLTAEDIADTIVYAVTVPAHVTIADLTILASAQAAATTIHRK</sequence>
<dbReference type="OrthoDB" id="9775296at2"/>
<dbReference type="PANTHER" id="PTHR42901:SF1">
    <property type="entry name" value="ALCOHOL DEHYDROGENASE"/>
    <property type="match status" value="1"/>
</dbReference>
<evidence type="ECO:0000256" key="1">
    <source>
        <dbReference type="ARBA" id="ARBA00006484"/>
    </source>
</evidence>
<dbReference type="InterPro" id="IPR036291">
    <property type="entry name" value="NAD(P)-bd_dom_sf"/>
</dbReference>
<keyword evidence="5" id="KW-1185">Reference proteome</keyword>
<dbReference type="SUPFAM" id="SSF51735">
    <property type="entry name" value="NAD(P)-binding Rossmann-fold domains"/>
    <property type="match status" value="1"/>
</dbReference>
<reference evidence="4 5" key="1">
    <citation type="submission" date="2018-08" db="EMBL/GenBank/DDBJ databases">
        <title>Fibrisoma montanum sp. nov., isolated from Danxia mountain soil.</title>
        <authorList>
            <person name="Huang Y."/>
        </authorList>
    </citation>
    <scope>NUCLEOTIDE SEQUENCE [LARGE SCALE GENOMIC DNA]</scope>
    <source>
        <strain evidence="4 5">HYT19</strain>
    </source>
</reference>
<dbReference type="FunFam" id="3.40.50.720:FF:000047">
    <property type="entry name" value="NADP-dependent L-serine/L-allo-threonine dehydrogenase"/>
    <property type="match status" value="1"/>
</dbReference>
<evidence type="ECO:0000256" key="2">
    <source>
        <dbReference type="ARBA" id="ARBA00023002"/>
    </source>
</evidence>
<dbReference type="PRINTS" id="PR00080">
    <property type="entry name" value="SDRFAMILY"/>
</dbReference>
<dbReference type="Pfam" id="PF00106">
    <property type="entry name" value="adh_short"/>
    <property type="match status" value="1"/>
</dbReference>
<dbReference type="AlphaFoldDB" id="A0A418LX82"/>
<evidence type="ECO:0000313" key="5">
    <source>
        <dbReference type="Proteomes" id="UP000283523"/>
    </source>
</evidence>
<dbReference type="Proteomes" id="UP000283523">
    <property type="component" value="Unassembled WGS sequence"/>
</dbReference>
<dbReference type="Gene3D" id="3.40.50.720">
    <property type="entry name" value="NAD(P)-binding Rossmann-like Domain"/>
    <property type="match status" value="1"/>
</dbReference>
<evidence type="ECO:0000256" key="3">
    <source>
        <dbReference type="RuleBase" id="RU000363"/>
    </source>
</evidence>
<keyword evidence="2" id="KW-0560">Oxidoreductase</keyword>
<gene>
    <name evidence="4" type="ORF">DYU11_30370</name>
</gene>